<comment type="caution">
    <text evidence="4">The sequence shown here is derived from an EMBL/GenBank/DDBJ whole genome shotgun (WGS) entry which is preliminary data.</text>
</comment>
<protein>
    <submittedName>
        <fullName evidence="4">Uncharacterized protein</fullName>
    </submittedName>
</protein>
<keyword evidence="3" id="KW-1133">Transmembrane helix</keyword>
<dbReference type="InterPro" id="IPR018247">
    <property type="entry name" value="EF_Hand_1_Ca_BS"/>
</dbReference>
<evidence type="ECO:0000313" key="5">
    <source>
        <dbReference type="Proteomes" id="UP001165160"/>
    </source>
</evidence>
<keyword evidence="3" id="KW-0812">Transmembrane</keyword>
<gene>
    <name evidence="4" type="ORF">TrVE_jg10139</name>
</gene>
<feature type="region of interest" description="Disordered" evidence="2">
    <location>
        <begin position="701"/>
        <end position="740"/>
    </location>
</feature>
<proteinExistence type="predicted"/>
<organism evidence="4 5">
    <name type="scientific">Triparma verrucosa</name>
    <dbReference type="NCBI Taxonomy" id="1606542"/>
    <lineage>
        <taxon>Eukaryota</taxon>
        <taxon>Sar</taxon>
        <taxon>Stramenopiles</taxon>
        <taxon>Ochrophyta</taxon>
        <taxon>Bolidophyceae</taxon>
        <taxon>Parmales</taxon>
        <taxon>Triparmaceae</taxon>
        <taxon>Triparma</taxon>
    </lineage>
</organism>
<accession>A0A9W7EZU8</accession>
<name>A0A9W7EZU8_9STRA</name>
<feature type="compositionally biased region" description="Basic and acidic residues" evidence="2">
    <location>
        <begin position="717"/>
        <end position="730"/>
    </location>
</feature>
<evidence type="ECO:0000256" key="2">
    <source>
        <dbReference type="SAM" id="MobiDB-lite"/>
    </source>
</evidence>
<keyword evidence="5" id="KW-1185">Reference proteome</keyword>
<evidence type="ECO:0000256" key="3">
    <source>
        <dbReference type="SAM" id="Phobius"/>
    </source>
</evidence>
<dbReference type="AlphaFoldDB" id="A0A9W7EZU8"/>
<feature type="region of interest" description="Disordered" evidence="2">
    <location>
        <begin position="17"/>
        <end position="36"/>
    </location>
</feature>
<keyword evidence="1" id="KW-0106">Calcium</keyword>
<dbReference type="PROSITE" id="PS00018">
    <property type="entry name" value="EF_HAND_1"/>
    <property type="match status" value="1"/>
</dbReference>
<evidence type="ECO:0000313" key="4">
    <source>
        <dbReference type="EMBL" id="GMH96452.1"/>
    </source>
</evidence>
<dbReference type="SUPFAM" id="SSF47473">
    <property type="entry name" value="EF-hand"/>
    <property type="match status" value="1"/>
</dbReference>
<dbReference type="Gene3D" id="1.10.238.10">
    <property type="entry name" value="EF-hand"/>
    <property type="match status" value="1"/>
</dbReference>
<dbReference type="InterPro" id="IPR011992">
    <property type="entry name" value="EF-hand-dom_pair"/>
</dbReference>
<feature type="transmembrane region" description="Helical" evidence="3">
    <location>
        <begin position="105"/>
        <end position="124"/>
    </location>
</feature>
<keyword evidence="3" id="KW-0472">Membrane</keyword>
<sequence>MGRTVLQEHEFKKVKVKGQNRHPFRNKSEVPAGSNRSSLISSLASRKINSSSAISPEPVGDIENQLLIADGPPGVLPQNDATGMSGIRNEDLMFVNKIKKKSQRGVCYCLYTYVVWIFTGFGIPKLLYRMIRFLVILLGQFAFAVYARTLWECCGVPVSKLNKQDYLLSKYMGISGDVPVAFNLLKIEKEEQLQWLEEWEAQDSNADDRMDITEFHRYFDLKGVRNELTERMFKIYNTNYNGYINFKDFLTQSWTYAPYDRERCCELSFRLMSRRGDTFDIDSSCIDLMDLEHFVQERYNRNNKKPEKWVKKIAVALYAHIDQDMSGGIDYQEFRKFALENRIFLLYGFWFQSQLRKTLFGEDYWKVATEARRNMYFLDVPFTEKMMQLLDAPAVYSIGMVPKDAMVPKKNDRATFQKDFHEAFYSYKEKKSKAKQDKKKDTTVASTLAAKTHTRLIKIFSRIVPDGMNLMTAFLRWKDVNFYSKSLVEDGGASYKAHNMSLVDLKIAGVANSVGKSTAKLAVALHADFEAEAEAELFEGKKFSKKEKKEHARKRVAAKVLSEVAKTRDTDLDVVANFIQKNREGIHGVNRWGRGLAGACESKIDRINGSRPILKNMKNVLPEIKQRKQLRDGLEKHFADIIAARAKENLGTEIDIYSIASDSDGGGVADKIGETIEGFEGMGQLSTLSALENIRMLALPSTSYSTQRTKRRTKKGAKGDSGGRKTRDSSSRSIRVSMPR</sequence>
<reference evidence="5" key="1">
    <citation type="journal article" date="2023" name="Commun. Biol.">
        <title>Genome analysis of Parmales, the sister group of diatoms, reveals the evolutionary specialization of diatoms from phago-mixotrophs to photoautotrophs.</title>
        <authorList>
            <person name="Ban H."/>
            <person name="Sato S."/>
            <person name="Yoshikawa S."/>
            <person name="Yamada K."/>
            <person name="Nakamura Y."/>
            <person name="Ichinomiya M."/>
            <person name="Sato N."/>
            <person name="Blanc-Mathieu R."/>
            <person name="Endo H."/>
            <person name="Kuwata A."/>
            <person name="Ogata H."/>
        </authorList>
    </citation>
    <scope>NUCLEOTIDE SEQUENCE [LARGE SCALE GENOMIC DNA]</scope>
    <source>
        <strain evidence="5">NIES 3699</strain>
    </source>
</reference>
<evidence type="ECO:0000256" key="1">
    <source>
        <dbReference type="ARBA" id="ARBA00022837"/>
    </source>
</evidence>
<dbReference type="Proteomes" id="UP001165160">
    <property type="component" value="Unassembled WGS sequence"/>
</dbReference>
<dbReference type="EMBL" id="BRXX01000184">
    <property type="protein sequence ID" value="GMH96452.1"/>
    <property type="molecule type" value="Genomic_DNA"/>
</dbReference>